<reference evidence="1" key="1">
    <citation type="submission" date="2015-08" db="EMBL/GenBank/DDBJ databases">
        <title>Complete DNA Sequence of Pseudomonas syringae pv. actinidiae, the Causal Agent of Kiwifruit Canker Disease.</title>
        <authorList>
            <person name="Rikkerink E.H.A."/>
            <person name="Fineran P.C."/>
        </authorList>
    </citation>
    <scope>NUCLEOTIDE SEQUENCE</scope>
    <source>
        <strain evidence="1">SkMP5</strain>
    </source>
</reference>
<dbReference type="RefSeq" id="WP_062536878.1">
    <property type="nucleotide sequence ID" value="NZ_DF970197.1"/>
</dbReference>
<gene>
    <name evidence="1" type="ORF">MBSD_n1625</name>
</gene>
<organism evidence="1">
    <name type="scientific">Mizugakiibacter sediminis</name>
    <dbReference type="NCBI Taxonomy" id="1475481"/>
    <lineage>
        <taxon>Bacteria</taxon>
        <taxon>Pseudomonadati</taxon>
        <taxon>Pseudomonadota</taxon>
        <taxon>Gammaproteobacteria</taxon>
        <taxon>Lysobacterales</taxon>
        <taxon>Rhodanobacteraceae</taxon>
        <taxon>Mizugakiibacter</taxon>
    </lineage>
</organism>
<sequence>MDLDRSFDLGDARYSADLQSEQVRAYLDFFPSAGVFRITFGAVAGRSRVAGAATAFDRTTAADAADANVGTVAVDARWPRVRPYLGFGWGRVPERGLGFSLDVGVTLGSPSARVWATADPAAQDVPAAEQQRVQDALQHYAASPTVRFGLAFAF</sequence>
<evidence type="ECO:0000313" key="2">
    <source>
        <dbReference type="Proteomes" id="UP000253740"/>
    </source>
</evidence>
<protein>
    <submittedName>
        <fullName evidence="1">Uncharacterized protein</fullName>
    </submittedName>
</protein>
<dbReference type="STRING" id="1475481.GCA_000953855_01655"/>
<name>A0A0K8QN60_9GAMM</name>
<evidence type="ECO:0000313" key="1">
    <source>
        <dbReference type="EMBL" id="GAP66319.1"/>
    </source>
</evidence>
<dbReference type="EMBL" id="DF970197">
    <property type="protein sequence ID" value="GAP66319.1"/>
    <property type="molecule type" value="Genomic_DNA"/>
</dbReference>
<dbReference type="OrthoDB" id="517121at2"/>
<accession>A0A0K8QN60</accession>
<dbReference type="Proteomes" id="UP000253740">
    <property type="component" value="Unassembled WGS sequence"/>
</dbReference>
<dbReference type="Gene3D" id="2.40.160.170">
    <property type="match status" value="1"/>
</dbReference>
<proteinExistence type="predicted"/>
<keyword evidence="2" id="KW-1185">Reference proteome</keyword>
<dbReference type="AlphaFoldDB" id="A0A0K8QN60"/>